<reference evidence="3" key="1">
    <citation type="submission" date="2020-10" db="EMBL/GenBank/DDBJ databases">
        <authorList>
            <person name="Gilroy R."/>
        </authorList>
    </citation>
    <scope>NUCLEOTIDE SEQUENCE</scope>
    <source>
        <strain evidence="3">ChiHecec3B27-6122</strain>
    </source>
</reference>
<comment type="similarity">
    <text evidence="1">Belongs to the short-chain dehydrogenases/reductases (SDR) family.</text>
</comment>
<reference evidence="3" key="2">
    <citation type="journal article" date="2021" name="PeerJ">
        <title>Extensive microbial diversity within the chicken gut microbiome revealed by metagenomics and culture.</title>
        <authorList>
            <person name="Gilroy R."/>
            <person name="Ravi A."/>
            <person name="Getino M."/>
            <person name="Pursley I."/>
            <person name="Horton D.L."/>
            <person name="Alikhan N.F."/>
            <person name="Baker D."/>
            <person name="Gharbi K."/>
            <person name="Hall N."/>
            <person name="Watson M."/>
            <person name="Adriaenssens E.M."/>
            <person name="Foster-Nyarko E."/>
            <person name="Jarju S."/>
            <person name="Secka A."/>
            <person name="Antonio M."/>
            <person name="Oren A."/>
            <person name="Chaudhuri R.R."/>
            <person name="La Ragione R."/>
            <person name="Hildebrand F."/>
            <person name="Pallen M.J."/>
        </authorList>
    </citation>
    <scope>NUCLEOTIDE SEQUENCE</scope>
    <source>
        <strain evidence="3">ChiHecec3B27-6122</strain>
    </source>
</reference>
<dbReference type="PANTHER" id="PTHR24321:SF8">
    <property type="entry name" value="ESTRADIOL 17-BETA-DEHYDROGENASE 8-RELATED"/>
    <property type="match status" value="1"/>
</dbReference>
<comment type="caution">
    <text evidence="3">The sequence shown here is derived from an EMBL/GenBank/DDBJ whole genome shotgun (WGS) entry which is preliminary data.</text>
</comment>
<protein>
    <submittedName>
        <fullName evidence="3">SDR family oxidoreductase</fullName>
    </submittedName>
</protein>
<dbReference type="InterPro" id="IPR036291">
    <property type="entry name" value="NAD(P)-bd_dom_sf"/>
</dbReference>
<evidence type="ECO:0000313" key="4">
    <source>
        <dbReference type="Proteomes" id="UP000886876"/>
    </source>
</evidence>
<evidence type="ECO:0000313" key="3">
    <source>
        <dbReference type="EMBL" id="HIS96694.1"/>
    </source>
</evidence>
<dbReference type="SUPFAM" id="SSF51735">
    <property type="entry name" value="NAD(P)-binding Rossmann-fold domains"/>
    <property type="match status" value="1"/>
</dbReference>
<dbReference type="PANTHER" id="PTHR24321">
    <property type="entry name" value="DEHYDROGENASES, SHORT CHAIN"/>
    <property type="match status" value="1"/>
</dbReference>
<sequence length="231" mass="24020">MSNRVAIVTGADAPFGLAVVRGLCKAGFTVFAHTDKAEGAGAVMDAVSKDGCKVTARSFSLACAQDVRGQIEGFMKDNEGFNECVLVNASHVHTKRSFLDVQPQEYIAAVENNVIGAMNTIHYVLPFMLAVKNGCIVNISDVSAFGSASNAVFGAAMAGVAGLARLVSLDYAEQGIRANTISPCAFADDLQGAPVKQPASPEDVAQAVLYVIEGKGVIAQNIAFAGGMPYQ</sequence>
<dbReference type="InterPro" id="IPR002347">
    <property type="entry name" value="SDR_fam"/>
</dbReference>
<dbReference type="Pfam" id="PF00106">
    <property type="entry name" value="adh_short"/>
    <property type="match status" value="1"/>
</dbReference>
<evidence type="ECO:0000256" key="2">
    <source>
        <dbReference type="ARBA" id="ARBA00023002"/>
    </source>
</evidence>
<dbReference type="AlphaFoldDB" id="A0A9D1G4U0"/>
<dbReference type="CDD" id="cd05233">
    <property type="entry name" value="SDR_c"/>
    <property type="match status" value="1"/>
</dbReference>
<accession>A0A9D1G4U0</accession>
<keyword evidence="2" id="KW-0560">Oxidoreductase</keyword>
<evidence type="ECO:0000256" key="1">
    <source>
        <dbReference type="ARBA" id="ARBA00006484"/>
    </source>
</evidence>
<dbReference type="EMBL" id="DVJS01000040">
    <property type="protein sequence ID" value="HIS96694.1"/>
    <property type="molecule type" value="Genomic_DNA"/>
</dbReference>
<dbReference type="Proteomes" id="UP000886876">
    <property type="component" value="Unassembled WGS sequence"/>
</dbReference>
<dbReference type="PRINTS" id="PR00081">
    <property type="entry name" value="GDHRDH"/>
</dbReference>
<gene>
    <name evidence="3" type="ORF">IAD42_01830</name>
</gene>
<name>A0A9D1G4U0_9FIRM</name>
<dbReference type="GO" id="GO:0016491">
    <property type="term" value="F:oxidoreductase activity"/>
    <property type="evidence" value="ECO:0007669"/>
    <property type="project" value="UniProtKB-KW"/>
</dbReference>
<dbReference type="Gene3D" id="3.40.50.720">
    <property type="entry name" value="NAD(P)-binding Rossmann-like Domain"/>
    <property type="match status" value="1"/>
</dbReference>
<proteinExistence type="inferred from homology"/>
<organism evidence="3 4">
    <name type="scientific">Candidatus Scatomorpha pullistercoris</name>
    <dbReference type="NCBI Taxonomy" id="2840929"/>
    <lineage>
        <taxon>Bacteria</taxon>
        <taxon>Bacillati</taxon>
        <taxon>Bacillota</taxon>
        <taxon>Clostridia</taxon>
        <taxon>Eubacteriales</taxon>
        <taxon>Candidatus Scatomorpha</taxon>
    </lineage>
</organism>